<accession>A0A1Q9ADD7</accession>
<gene>
    <name evidence="5" type="ORF">BJF92_17960</name>
</gene>
<protein>
    <submittedName>
        <fullName evidence="5">Riboflavin deaminase</fullName>
    </submittedName>
</protein>
<evidence type="ECO:0000256" key="2">
    <source>
        <dbReference type="ARBA" id="ARBA00022857"/>
    </source>
</evidence>
<dbReference type="InterPro" id="IPR002734">
    <property type="entry name" value="RibDG_C"/>
</dbReference>
<dbReference type="AlphaFoldDB" id="A0A1Q9ADD7"/>
<keyword evidence="2" id="KW-0521">NADP</keyword>
<organism evidence="5 6">
    <name type="scientific">Xaviernesmea rhizosphaerae</name>
    <dbReference type="NCBI Taxonomy" id="1672749"/>
    <lineage>
        <taxon>Bacteria</taxon>
        <taxon>Pseudomonadati</taxon>
        <taxon>Pseudomonadota</taxon>
        <taxon>Alphaproteobacteria</taxon>
        <taxon>Hyphomicrobiales</taxon>
        <taxon>Rhizobiaceae</taxon>
        <taxon>Rhizobium/Agrobacterium group</taxon>
        <taxon>Xaviernesmea</taxon>
    </lineage>
</organism>
<dbReference type="RefSeq" id="WP_075636797.1">
    <property type="nucleotide sequence ID" value="NZ_MKIO01000041.1"/>
</dbReference>
<dbReference type="Pfam" id="PF01872">
    <property type="entry name" value="RibD_C"/>
    <property type="match status" value="1"/>
</dbReference>
<evidence type="ECO:0000313" key="6">
    <source>
        <dbReference type="Proteomes" id="UP000186143"/>
    </source>
</evidence>
<comment type="pathway">
    <text evidence="1">Cofactor biosynthesis; riboflavin biosynthesis.</text>
</comment>
<dbReference type="STRING" id="1672749.BJF92_17960"/>
<dbReference type="InterPro" id="IPR050765">
    <property type="entry name" value="Riboflavin_Biosynth_HTPR"/>
</dbReference>
<evidence type="ECO:0000256" key="3">
    <source>
        <dbReference type="ARBA" id="ARBA00023002"/>
    </source>
</evidence>
<sequence length="233" mass="24663">MKPTLICLMITSPDGSLHPSRWTTSPDGTKADWHRLYEALHARHQGNAWLVGRTTMAEMSKAGPHPVADAPAPERPAHFADRTATSFALAIDRSGKLHFKEGTLYGDHLVVLLGPDVPDSHLAELAADGVSYLVSETSDMDVGAMLEVLNRELGIARILVEGGAATNGALMAAGLVDELSLVVAPALEARTGSDRVVEHGPEGLAGKASLSLIACEKLDHGAVHLHYKVLPPV</sequence>
<dbReference type="PANTHER" id="PTHR38011">
    <property type="entry name" value="DIHYDROFOLATE REDUCTASE FAMILY PROTEIN (AFU_ORTHOLOGUE AFUA_8G06820)"/>
    <property type="match status" value="1"/>
</dbReference>
<feature type="domain" description="Bacterial bifunctional deaminase-reductase C-terminal" evidence="4">
    <location>
        <begin position="3"/>
        <end position="187"/>
    </location>
</feature>
<dbReference type="EMBL" id="MKIO01000041">
    <property type="protein sequence ID" value="OLP52932.1"/>
    <property type="molecule type" value="Genomic_DNA"/>
</dbReference>
<reference evidence="5 6" key="1">
    <citation type="submission" date="2016-09" db="EMBL/GenBank/DDBJ databases">
        <title>Rhizobium sp. nov., a novel species isolated from the rice rhizosphere.</title>
        <authorList>
            <person name="Zhao J."/>
            <person name="Zhang X."/>
        </authorList>
    </citation>
    <scope>NUCLEOTIDE SEQUENCE [LARGE SCALE GENOMIC DNA]</scope>
    <source>
        <strain evidence="5 6">MH17</strain>
    </source>
</reference>
<dbReference type="SUPFAM" id="SSF53597">
    <property type="entry name" value="Dihydrofolate reductase-like"/>
    <property type="match status" value="1"/>
</dbReference>
<dbReference type="PANTHER" id="PTHR38011:SF7">
    <property type="entry name" value="2,5-DIAMINO-6-RIBOSYLAMINO-4(3H)-PYRIMIDINONE 5'-PHOSPHATE REDUCTASE"/>
    <property type="match status" value="1"/>
</dbReference>
<evidence type="ECO:0000256" key="1">
    <source>
        <dbReference type="ARBA" id="ARBA00005104"/>
    </source>
</evidence>
<name>A0A1Q9ADD7_9HYPH</name>
<proteinExistence type="predicted"/>
<evidence type="ECO:0000313" key="5">
    <source>
        <dbReference type="EMBL" id="OLP52932.1"/>
    </source>
</evidence>
<keyword evidence="3" id="KW-0560">Oxidoreductase</keyword>
<dbReference type="OrthoDB" id="9800865at2"/>
<evidence type="ECO:0000259" key="4">
    <source>
        <dbReference type="Pfam" id="PF01872"/>
    </source>
</evidence>
<dbReference type="Proteomes" id="UP000186143">
    <property type="component" value="Unassembled WGS sequence"/>
</dbReference>
<dbReference type="InterPro" id="IPR024072">
    <property type="entry name" value="DHFR-like_dom_sf"/>
</dbReference>
<dbReference type="GO" id="GO:0008703">
    <property type="term" value="F:5-amino-6-(5-phosphoribosylamino)uracil reductase activity"/>
    <property type="evidence" value="ECO:0007669"/>
    <property type="project" value="InterPro"/>
</dbReference>
<dbReference type="GO" id="GO:0009231">
    <property type="term" value="P:riboflavin biosynthetic process"/>
    <property type="evidence" value="ECO:0007669"/>
    <property type="project" value="InterPro"/>
</dbReference>
<comment type="caution">
    <text evidence="5">The sequence shown here is derived from an EMBL/GenBank/DDBJ whole genome shotgun (WGS) entry which is preliminary data.</text>
</comment>
<dbReference type="Gene3D" id="3.40.430.10">
    <property type="entry name" value="Dihydrofolate Reductase, subunit A"/>
    <property type="match status" value="1"/>
</dbReference>